<comment type="caution">
    <text evidence="1">The sequence shown here is derived from an EMBL/GenBank/DDBJ whole genome shotgun (WGS) entry which is preliminary data.</text>
</comment>
<proteinExistence type="predicted"/>
<dbReference type="EMBL" id="MPDP01000261">
    <property type="protein sequence ID" value="KAK1466123.1"/>
    <property type="molecule type" value="Genomic_DNA"/>
</dbReference>
<reference evidence="1" key="1">
    <citation type="submission" date="2016-11" db="EMBL/GenBank/DDBJ databases">
        <title>The genome sequence of Colletotrichum cuscutae.</title>
        <authorList>
            <person name="Baroncelli R."/>
        </authorList>
    </citation>
    <scope>NUCLEOTIDE SEQUENCE</scope>
    <source>
        <strain evidence="1">IMI 304802</strain>
    </source>
</reference>
<dbReference type="AlphaFoldDB" id="A0AAI9Y0E5"/>
<keyword evidence="2" id="KW-1185">Reference proteome</keyword>
<gene>
    <name evidence="1" type="ORF">CCUS01_07471</name>
</gene>
<protein>
    <submittedName>
        <fullName evidence="1">Uncharacterized protein</fullName>
    </submittedName>
</protein>
<evidence type="ECO:0000313" key="2">
    <source>
        <dbReference type="Proteomes" id="UP001239213"/>
    </source>
</evidence>
<organism evidence="1 2">
    <name type="scientific">Colletotrichum cuscutae</name>
    <dbReference type="NCBI Taxonomy" id="1209917"/>
    <lineage>
        <taxon>Eukaryota</taxon>
        <taxon>Fungi</taxon>
        <taxon>Dikarya</taxon>
        <taxon>Ascomycota</taxon>
        <taxon>Pezizomycotina</taxon>
        <taxon>Sordariomycetes</taxon>
        <taxon>Hypocreomycetidae</taxon>
        <taxon>Glomerellales</taxon>
        <taxon>Glomerellaceae</taxon>
        <taxon>Colletotrichum</taxon>
        <taxon>Colletotrichum acutatum species complex</taxon>
    </lineage>
</organism>
<name>A0AAI9Y0E5_9PEZI</name>
<dbReference type="Proteomes" id="UP001239213">
    <property type="component" value="Unassembled WGS sequence"/>
</dbReference>
<accession>A0AAI9Y0E5</accession>
<evidence type="ECO:0000313" key="1">
    <source>
        <dbReference type="EMBL" id="KAK1466123.1"/>
    </source>
</evidence>
<sequence length="306" mass="34503">MYTNLSILEEAQKTVTPEKVEQVADELTTEEQKEKVFEGIHCIAAADTDTCSFVFETLVDMYLMSYKLNKDQKKAIESLRGSASEEKGRILMGVRGHCFLYLGLHVRYFFKWRVEVMIHLGTYLSKAGSTHINKCTSKTFPKIEIENFFDLQSLSLGTPAPYCNASLGPRIILPRLITSRSFLASFSYAMAAPTAAFLASTDMSLPLTLYQNFKGAFIVVANYHPAKTKHQIASTNRRRRLILLPSFTTYTDLREANKKLPPYPGKTDAALTLECLTVIYLHDETATSSRHRVPILEAESNKHDLN</sequence>